<dbReference type="Gene3D" id="3.30.710.10">
    <property type="entry name" value="Potassium Channel Kv1.1, Chain A"/>
    <property type="match status" value="1"/>
</dbReference>
<gene>
    <name evidence="1" type="ORF">DM02DRAFT_704448</name>
</gene>
<dbReference type="EMBL" id="KZ805843">
    <property type="protein sequence ID" value="PVH91542.1"/>
    <property type="molecule type" value="Genomic_DNA"/>
</dbReference>
<proteinExistence type="predicted"/>
<protein>
    <recommendedName>
        <fullName evidence="3">BTB domain-containing protein</fullName>
    </recommendedName>
</protein>
<evidence type="ECO:0008006" key="3">
    <source>
        <dbReference type="Google" id="ProtNLM"/>
    </source>
</evidence>
<dbReference type="AlphaFoldDB" id="A0A2V1D0I3"/>
<dbReference type="Proteomes" id="UP000244855">
    <property type="component" value="Unassembled WGS sequence"/>
</dbReference>
<dbReference type="InterPro" id="IPR011333">
    <property type="entry name" value="SKP1/BTB/POZ_sf"/>
</dbReference>
<dbReference type="CDD" id="cd18186">
    <property type="entry name" value="BTB_POZ_ZBTB_KLHL-like"/>
    <property type="match status" value="1"/>
</dbReference>
<accession>A0A2V1D0I3</accession>
<dbReference type="OrthoDB" id="9997739at2759"/>
<dbReference type="STRING" id="97972.A0A2V1D0I3"/>
<reference evidence="1 2" key="1">
    <citation type="journal article" date="2018" name="Sci. Rep.">
        <title>Comparative genomics provides insights into the lifestyle and reveals functional heterogeneity of dark septate endophytic fungi.</title>
        <authorList>
            <person name="Knapp D.G."/>
            <person name="Nemeth J.B."/>
            <person name="Barry K."/>
            <person name="Hainaut M."/>
            <person name="Henrissat B."/>
            <person name="Johnson J."/>
            <person name="Kuo A."/>
            <person name="Lim J.H.P."/>
            <person name="Lipzen A."/>
            <person name="Nolan M."/>
            <person name="Ohm R.A."/>
            <person name="Tamas L."/>
            <person name="Grigoriev I.V."/>
            <person name="Spatafora J.W."/>
            <person name="Nagy L.G."/>
            <person name="Kovacs G.M."/>
        </authorList>
    </citation>
    <scope>NUCLEOTIDE SEQUENCE [LARGE SCALE GENOMIC DNA]</scope>
    <source>
        <strain evidence="1 2">DSE2036</strain>
    </source>
</reference>
<keyword evidence="2" id="KW-1185">Reference proteome</keyword>
<evidence type="ECO:0000313" key="1">
    <source>
        <dbReference type="EMBL" id="PVH91542.1"/>
    </source>
</evidence>
<name>A0A2V1D0I3_9PLEO</name>
<organism evidence="1 2">
    <name type="scientific">Periconia macrospinosa</name>
    <dbReference type="NCBI Taxonomy" id="97972"/>
    <lineage>
        <taxon>Eukaryota</taxon>
        <taxon>Fungi</taxon>
        <taxon>Dikarya</taxon>
        <taxon>Ascomycota</taxon>
        <taxon>Pezizomycotina</taxon>
        <taxon>Dothideomycetes</taxon>
        <taxon>Pleosporomycetidae</taxon>
        <taxon>Pleosporales</taxon>
        <taxon>Massarineae</taxon>
        <taxon>Periconiaceae</taxon>
        <taxon>Periconia</taxon>
    </lineage>
</organism>
<dbReference type="SUPFAM" id="SSF54695">
    <property type="entry name" value="POZ domain"/>
    <property type="match status" value="1"/>
</dbReference>
<evidence type="ECO:0000313" key="2">
    <source>
        <dbReference type="Proteomes" id="UP000244855"/>
    </source>
</evidence>
<sequence>MATTFESFIQSHQFTFFGSHDGKPIVVHAVPIAATSQQLDALVNGGMVESETRCAKIEDVEVEGFIRFCEYAYRGDYTVPMWEELPPEPDSTFEDKKHNEFDLRLETACCSFA</sequence>